<keyword evidence="3" id="KW-1185">Reference proteome</keyword>
<evidence type="ECO:0000313" key="2">
    <source>
        <dbReference type="EMBL" id="MFF3227239.1"/>
    </source>
</evidence>
<keyword evidence="1 2" id="KW-0456">Lyase</keyword>
<dbReference type="EC" id="4.3.1.3" evidence="2"/>
<dbReference type="InterPro" id="IPR024083">
    <property type="entry name" value="Fumarase/histidase_N"/>
</dbReference>
<dbReference type="Proteomes" id="UP001601948">
    <property type="component" value="Unassembled WGS sequence"/>
</dbReference>
<dbReference type="RefSeq" id="WP_387723125.1">
    <property type="nucleotide sequence ID" value="NZ_JBIAPI010000009.1"/>
</dbReference>
<gene>
    <name evidence="2" type="primary">hutH</name>
    <name evidence="2" type="ORF">ACFYV7_30890</name>
</gene>
<dbReference type="Gene3D" id="1.20.200.10">
    <property type="entry name" value="Fumarase/aspartase (Central domain)"/>
    <property type="match status" value="1"/>
</dbReference>
<organism evidence="2 3">
    <name type="scientific">Nocardia suismassiliense</name>
    <dbReference type="NCBI Taxonomy" id="2077092"/>
    <lineage>
        <taxon>Bacteria</taxon>
        <taxon>Bacillati</taxon>
        <taxon>Actinomycetota</taxon>
        <taxon>Actinomycetes</taxon>
        <taxon>Mycobacteriales</taxon>
        <taxon>Nocardiaceae</taxon>
        <taxon>Nocardia</taxon>
    </lineage>
</organism>
<sequence>MVQDITADIGQEITLDGYRLSLDGIVRLARNPASTKVRLSKKAQSRAAESNDMKARAIQRRYPIYGVTSGFGDSSARQISARKSAELQQNLVRFLAAGTGRCADSDVVRATMAIRANCLARGWSGVRPELIQLLVDCIQANIQPLIPERGSVGASGDLVPLSYLAALLTGTGECLYEGEIRPAAEVLRLCELRPLALEAKEGLALVNGTSFMSGFAVLALHDASELCFVGDLCTALASQVLTGNPEHFSSFVFEHKPHYGSIVSATIIRRLLGGSERQVTNGALRDGQDYNELESPIQDRYSIRCAPYVVGVLRDTIEWSRDWLTIEVNSSNDNPLFEPAADRVYSAGNFYGGHVGIAMDTLKTAVASLGDLLDRQLELVVDERYNNGLTPNLIPRLEPGAADLGLLHGFKGMQISASSLVAEALKLTMPATSFSRSTEAHNQDKVSMGTIAARDARTVVELVQKTAAIHLLALCQAADLRGLGCLSDATSRAYELIRTRSAYVAKDRPLDSDIEEVAALISSGELRWAVDGMESDSYGEHPSGSEGRL</sequence>
<accession>A0ABW6R2A6</accession>
<name>A0ABW6R2A6_9NOCA</name>
<dbReference type="Gene3D" id="1.10.275.10">
    <property type="entry name" value="Fumarase/aspartase (N-terminal domain)"/>
    <property type="match status" value="1"/>
</dbReference>
<reference evidence="2 3" key="1">
    <citation type="submission" date="2024-10" db="EMBL/GenBank/DDBJ databases">
        <title>The Natural Products Discovery Center: Release of the First 8490 Sequenced Strains for Exploring Actinobacteria Biosynthetic Diversity.</title>
        <authorList>
            <person name="Kalkreuter E."/>
            <person name="Kautsar S.A."/>
            <person name="Yang D."/>
            <person name="Bader C.D."/>
            <person name="Teijaro C.N."/>
            <person name="Fluegel L."/>
            <person name="Davis C.M."/>
            <person name="Simpson J.R."/>
            <person name="Lauterbach L."/>
            <person name="Steele A.D."/>
            <person name="Gui C."/>
            <person name="Meng S."/>
            <person name="Li G."/>
            <person name="Viehrig K."/>
            <person name="Ye F."/>
            <person name="Su P."/>
            <person name="Kiefer A.F."/>
            <person name="Nichols A."/>
            <person name="Cepeda A.J."/>
            <person name="Yan W."/>
            <person name="Fan B."/>
            <person name="Jiang Y."/>
            <person name="Adhikari A."/>
            <person name="Zheng C.-J."/>
            <person name="Schuster L."/>
            <person name="Cowan T.M."/>
            <person name="Smanski M.J."/>
            <person name="Chevrette M.G."/>
            <person name="De Carvalho L.P.S."/>
            <person name="Shen B."/>
        </authorList>
    </citation>
    <scope>NUCLEOTIDE SEQUENCE [LARGE SCALE GENOMIC DNA]</scope>
    <source>
        <strain evidence="2 3">NPDC003040</strain>
    </source>
</reference>
<protein>
    <submittedName>
        <fullName evidence="2">Histidine ammonia-lyase</fullName>
        <ecNumber evidence="2">4.3.1.3</ecNumber>
    </submittedName>
</protein>
<dbReference type="InterPro" id="IPR001106">
    <property type="entry name" value="Aromatic_Lyase"/>
</dbReference>
<dbReference type="CDD" id="cd00332">
    <property type="entry name" value="PAL-HAL"/>
    <property type="match status" value="1"/>
</dbReference>
<evidence type="ECO:0000313" key="3">
    <source>
        <dbReference type="Proteomes" id="UP001601948"/>
    </source>
</evidence>
<proteinExistence type="predicted"/>
<comment type="caution">
    <text evidence="2">The sequence shown here is derived from an EMBL/GenBank/DDBJ whole genome shotgun (WGS) entry which is preliminary data.</text>
</comment>
<dbReference type="InterPro" id="IPR022313">
    <property type="entry name" value="Phe/His_NH3-lyase_AS"/>
</dbReference>
<dbReference type="SUPFAM" id="SSF48557">
    <property type="entry name" value="L-aspartase-like"/>
    <property type="match status" value="1"/>
</dbReference>
<evidence type="ECO:0000256" key="1">
    <source>
        <dbReference type="ARBA" id="ARBA00023239"/>
    </source>
</evidence>
<dbReference type="Pfam" id="PF00221">
    <property type="entry name" value="Lyase_aromatic"/>
    <property type="match status" value="1"/>
</dbReference>
<dbReference type="GO" id="GO:0004397">
    <property type="term" value="F:histidine ammonia-lyase activity"/>
    <property type="evidence" value="ECO:0007669"/>
    <property type="project" value="UniProtKB-EC"/>
</dbReference>
<dbReference type="EMBL" id="JBIAPI010000009">
    <property type="protein sequence ID" value="MFF3227239.1"/>
    <property type="molecule type" value="Genomic_DNA"/>
</dbReference>
<dbReference type="PROSITE" id="PS00488">
    <property type="entry name" value="PAL_HISTIDASE"/>
    <property type="match status" value="1"/>
</dbReference>
<dbReference type="PANTHER" id="PTHR10362">
    <property type="entry name" value="HISTIDINE AMMONIA-LYASE"/>
    <property type="match status" value="1"/>
</dbReference>
<dbReference type="InterPro" id="IPR008948">
    <property type="entry name" value="L-Aspartase-like"/>
</dbReference>